<keyword evidence="2 3" id="KW-0539">Nucleus</keyword>
<dbReference type="InterPro" id="IPR017923">
    <property type="entry name" value="TFIIS_N"/>
</dbReference>
<dbReference type="AlphaFoldDB" id="A0ABD1U8S2"/>
<sequence length="375" mass="42917">MDSDELRSILTRSRVGIWALIDTAIKLAISDYDEELKHRRDKIVETLYASPSCNQLCQNCNSSLNDVVPDHYFSHINNNSSDNNNDNTNDKNKNRIVNSDNINEEFSKSPLTPESNNRNSTGEEEQEEEDLDPYGGLFDDEQTKILRFKEQLEDPNQSEESVVELLQNLADMDITFQALKETDIGRHVNGLRKHPSNEVRRLVKQLVRKWKETVDEWVKVNQPEASSNLIADGDSPQQNMSKNQQNGHHQVPDFGYSPNPRSEYGKSGAERNSSEYEPKPKPPQSFPRRETPSRPPQSVPKSASAPPNKPQREAVVDDERLNSARRRLQENYQEAQNAKKQRTIQVMDIHEIPKPRNGFISKNKGGGFQGRNHHR</sequence>
<feature type="compositionally biased region" description="Basic and acidic residues" evidence="4">
    <location>
        <begin position="310"/>
        <end position="321"/>
    </location>
</feature>
<comment type="subcellular location">
    <subcellularLocation>
        <location evidence="1 3">Nucleus</location>
    </subcellularLocation>
</comment>
<feature type="compositionally biased region" description="Polar residues" evidence="4">
    <location>
        <begin position="225"/>
        <end position="248"/>
    </location>
</feature>
<feature type="compositionally biased region" description="Basic and acidic residues" evidence="4">
    <location>
        <begin position="268"/>
        <end position="280"/>
    </location>
</feature>
<dbReference type="PANTHER" id="PTHR47210:SF1">
    <property type="entry name" value="MEDIATOR OF RNA POLYMERASE II TRANSCRIPTION SUBUNIT 26C-RELATED"/>
    <property type="match status" value="1"/>
</dbReference>
<evidence type="ECO:0000313" key="7">
    <source>
        <dbReference type="Proteomes" id="UP001604277"/>
    </source>
</evidence>
<feature type="region of interest" description="Disordered" evidence="4">
    <location>
        <begin position="351"/>
        <end position="375"/>
    </location>
</feature>
<dbReference type="CDD" id="cd00183">
    <property type="entry name" value="TFIIS_I"/>
    <property type="match status" value="1"/>
</dbReference>
<feature type="compositionally biased region" description="Polar residues" evidence="4">
    <location>
        <begin position="109"/>
        <end position="120"/>
    </location>
</feature>
<dbReference type="PROSITE" id="PS51319">
    <property type="entry name" value="TFIIS_N"/>
    <property type="match status" value="1"/>
</dbReference>
<dbReference type="Proteomes" id="UP001604277">
    <property type="component" value="Unassembled WGS sequence"/>
</dbReference>
<dbReference type="PANTHER" id="PTHR47210">
    <property type="entry name" value="MEDIATOR OF RNA POLYMERASE II TRANSCRIPTION SUBUNIT 26C-RELATED"/>
    <property type="match status" value="1"/>
</dbReference>
<feature type="compositionally biased region" description="Low complexity" evidence="4">
    <location>
        <begin position="77"/>
        <end position="87"/>
    </location>
</feature>
<dbReference type="Gene3D" id="1.20.930.10">
    <property type="entry name" value="Conserved domain common to transcription factors TFIIS, elongin A, CRSP70"/>
    <property type="match status" value="1"/>
</dbReference>
<dbReference type="SMART" id="SM00509">
    <property type="entry name" value="TFS2N"/>
    <property type="match status" value="1"/>
</dbReference>
<dbReference type="Pfam" id="PF08711">
    <property type="entry name" value="Med26"/>
    <property type="match status" value="1"/>
</dbReference>
<keyword evidence="7" id="KW-1185">Reference proteome</keyword>
<reference evidence="7" key="1">
    <citation type="submission" date="2024-07" db="EMBL/GenBank/DDBJ databases">
        <title>Two chromosome-level genome assemblies of Korean endemic species Abeliophyllum distichum and Forsythia ovata (Oleaceae).</title>
        <authorList>
            <person name="Jang H."/>
        </authorList>
    </citation>
    <scope>NUCLEOTIDE SEQUENCE [LARGE SCALE GENOMIC DNA]</scope>
</reference>
<dbReference type="EMBL" id="JBFOLJ010000007">
    <property type="protein sequence ID" value="KAL2521372.1"/>
    <property type="molecule type" value="Genomic_DNA"/>
</dbReference>
<proteinExistence type="predicted"/>
<dbReference type="SUPFAM" id="SSF47676">
    <property type="entry name" value="Conserved domain common to transcription factors TFIIS, elongin A, CRSP70"/>
    <property type="match status" value="1"/>
</dbReference>
<evidence type="ECO:0000256" key="1">
    <source>
        <dbReference type="ARBA" id="ARBA00004123"/>
    </source>
</evidence>
<feature type="compositionally biased region" description="Acidic residues" evidence="4">
    <location>
        <begin position="122"/>
        <end position="132"/>
    </location>
</feature>
<evidence type="ECO:0000256" key="4">
    <source>
        <dbReference type="SAM" id="MobiDB-lite"/>
    </source>
</evidence>
<dbReference type="InterPro" id="IPR044790">
    <property type="entry name" value="MD26C-like"/>
</dbReference>
<name>A0ABD1U8S2_9LAMI</name>
<evidence type="ECO:0000256" key="3">
    <source>
        <dbReference type="PROSITE-ProRule" id="PRU00649"/>
    </source>
</evidence>
<accession>A0ABD1U8S2</accession>
<organism evidence="6 7">
    <name type="scientific">Forsythia ovata</name>
    <dbReference type="NCBI Taxonomy" id="205694"/>
    <lineage>
        <taxon>Eukaryota</taxon>
        <taxon>Viridiplantae</taxon>
        <taxon>Streptophyta</taxon>
        <taxon>Embryophyta</taxon>
        <taxon>Tracheophyta</taxon>
        <taxon>Spermatophyta</taxon>
        <taxon>Magnoliopsida</taxon>
        <taxon>eudicotyledons</taxon>
        <taxon>Gunneridae</taxon>
        <taxon>Pentapetalae</taxon>
        <taxon>asterids</taxon>
        <taxon>lamiids</taxon>
        <taxon>Lamiales</taxon>
        <taxon>Oleaceae</taxon>
        <taxon>Forsythieae</taxon>
        <taxon>Forsythia</taxon>
    </lineage>
</organism>
<gene>
    <name evidence="6" type="ORF">Fot_25295</name>
</gene>
<feature type="domain" description="TFIIS N-terminal" evidence="5">
    <location>
        <begin position="143"/>
        <end position="217"/>
    </location>
</feature>
<feature type="region of interest" description="Disordered" evidence="4">
    <location>
        <begin position="75"/>
        <end position="137"/>
    </location>
</feature>
<evidence type="ECO:0000259" key="5">
    <source>
        <dbReference type="PROSITE" id="PS51319"/>
    </source>
</evidence>
<feature type="region of interest" description="Disordered" evidence="4">
    <location>
        <begin position="225"/>
        <end position="321"/>
    </location>
</feature>
<dbReference type="GO" id="GO:0005634">
    <property type="term" value="C:nucleus"/>
    <property type="evidence" value="ECO:0007669"/>
    <property type="project" value="UniProtKB-SubCell"/>
</dbReference>
<evidence type="ECO:0000256" key="2">
    <source>
        <dbReference type="ARBA" id="ARBA00023242"/>
    </source>
</evidence>
<dbReference type="InterPro" id="IPR003617">
    <property type="entry name" value="TFIIS/CRSP70_N_sub"/>
</dbReference>
<dbReference type="InterPro" id="IPR035441">
    <property type="entry name" value="TFIIS/LEDGF_dom_sf"/>
</dbReference>
<protein>
    <submittedName>
        <fullName evidence="6">Mediator of RNA polymerase II transcription subunit 26c</fullName>
    </submittedName>
</protein>
<comment type="caution">
    <text evidence="6">The sequence shown here is derived from an EMBL/GenBank/DDBJ whole genome shotgun (WGS) entry which is preliminary data.</text>
</comment>
<evidence type="ECO:0000313" key="6">
    <source>
        <dbReference type="EMBL" id="KAL2521372.1"/>
    </source>
</evidence>